<dbReference type="Proteomes" id="UP000233365">
    <property type="component" value="Unassembled WGS sequence"/>
</dbReference>
<reference evidence="2 3" key="1">
    <citation type="submission" date="2017-11" db="EMBL/GenBank/DDBJ databases">
        <title>Biodiversity and function of Thalassospira species in the particle-attached aromatic-hydrocarbon-degrading consortia from the surface seawater of the China South Sea.</title>
        <authorList>
            <person name="Dong C."/>
            <person name="Liu R."/>
            <person name="Shao Z."/>
        </authorList>
    </citation>
    <scope>NUCLEOTIDE SEQUENCE [LARGE SCALE GENOMIC DNA]</scope>
    <source>
        <strain evidence="2 3">139Z-12</strain>
    </source>
</reference>
<gene>
    <name evidence="2" type="ORF">CU041_00070</name>
</gene>
<sequence length="201" mass="21245">MFGSRMMVRVSMISQILQVGAVSCVLMLSGIARADQICPAKPHWSDTEPAINLAHVFCGEVKSNGRAAGFHARPDGINPGSVRSVDITQPANANGVYAGMVTFANPHTKSGGSGGRDPVKFSSIFPDSCDDDQIVASILYAYENRTDCPAGSPGWWQCGLNRPMEAASSAGLCVGDDPDGVFMIAIGLLRDGRINTAFPLR</sequence>
<evidence type="ECO:0000259" key="1">
    <source>
        <dbReference type="Pfam" id="PF14436"/>
    </source>
</evidence>
<keyword evidence="3" id="KW-1185">Reference proteome</keyword>
<evidence type="ECO:0000313" key="2">
    <source>
        <dbReference type="EMBL" id="PKR52064.1"/>
    </source>
</evidence>
<dbReference type="Pfam" id="PF14436">
    <property type="entry name" value="EndoU_bacteria"/>
    <property type="match status" value="1"/>
</dbReference>
<dbReference type="PROSITE" id="PS51257">
    <property type="entry name" value="PROKAR_LIPOPROTEIN"/>
    <property type="match status" value="1"/>
</dbReference>
<feature type="domain" description="Bacterial EndoU nuclease" evidence="1">
    <location>
        <begin position="54"/>
        <end position="200"/>
    </location>
</feature>
<protein>
    <recommendedName>
        <fullName evidence="1">Bacterial EndoU nuclease domain-containing protein</fullName>
    </recommendedName>
</protein>
<proteinExistence type="predicted"/>
<accession>A0ABX4RD66</accession>
<dbReference type="InterPro" id="IPR029501">
    <property type="entry name" value="EndoU_bac"/>
</dbReference>
<organism evidence="2 3">
    <name type="scientific">Thalassospira povalilytica</name>
    <dbReference type="NCBI Taxonomy" id="732237"/>
    <lineage>
        <taxon>Bacteria</taxon>
        <taxon>Pseudomonadati</taxon>
        <taxon>Pseudomonadota</taxon>
        <taxon>Alphaproteobacteria</taxon>
        <taxon>Rhodospirillales</taxon>
        <taxon>Thalassospiraceae</taxon>
        <taxon>Thalassospira</taxon>
    </lineage>
</organism>
<evidence type="ECO:0000313" key="3">
    <source>
        <dbReference type="Proteomes" id="UP000233365"/>
    </source>
</evidence>
<name>A0ABX4RD66_9PROT</name>
<dbReference type="EMBL" id="PGTS01000001">
    <property type="protein sequence ID" value="PKR52064.1"/>
    <property type="molecule type" value="Genomic_DNA"/>
</dbReference>
<comment type="caution">
    <text evidence="2">The sequence shown here is derived from an EMBL/GenBank/DDBJ whole genome shotgun (WGS) entry which is preliminary data.</text>
</comment>